<dbReference type="AlphaFoldDB" id="A0A4R6RCU4"/>
<name>A0A4R6RCU4_9HYPH</name>
<accession>A0A4R6RCU4</accession>
<feature type="domain" description="Protein kinase" evidence="2">
    <location>
        <begin position="12"/>
        <end position="292"/>
    </location>
</feature>
<proteinExistence type="predicted"/>
<dbReference type="Proteomes" id="UP000294547">
    <property type="component" value="Unassembled WGS sequence"/>
</dbReference>
<keyword evidence="1" id="KW-0472">Membrane</keyword>
<dbReference type="Gene3D" id="1.10.510.10">
    <property type="entry name" value="Transferase(Phosphotransferase) domain 1"/>
    <property type="match status" value="1"/>
</dbReference>
<dbReference type="GO" id="GO:0003677">
    <property type="term" value="F:DNA binding"/>
    <property type="evidence" value="ECO:0007669"/>
    <property type="project" value="UniProtKB-KW"/>
</dbReference>
<keyword evidence="4" id="KW-1185">Reference proteome</keyword>
<evidence type="ECO:0000313" key="3">
    <source>
        <dbReference type="EMBL" id="TDP83942.1"/>
    </source>
</evidence>
<keyword evidence="1" id="KW-0812">Transmembrane</keyword>
<dbReference type="SUPFAM" id="SSF56112">
    <property type="entry name" value="Protein kinase-like (PK-like)"/>
    <property type="match status" value="1"/>
</dbReference>
<dbReference type="InterPro" id="IPR000719">
    <property type="entry name" value="Prot_kinase_dom"/>
</dbReference>
<evidence type="ECO:0000256" key="1">
    <source>
        <dbReference type="SAM" id="Phobius"/>
    </source>
</evidence>
<dbReference type="GO" id="GO:0005524">
    <property type="term" value="F:ATP binding"/>
    <property type="evidence" value="ECO:0007669"/>
    <property type="project" value="InterPro"/>
</dbReference>
<keyword evidence="3" id="KW-0808">Transferase</keyword>
<dbReference type="PROSITE" id="PS50011">
    <property type="entry name" value="PROTEIN_KINASE_DOM"/>
    <property type="match status" value="1"/>
</dbReference>
<comment type="caution">
    <text evidence="3">The sequence shown here is derived from an EMBL/GenBank/DDBJ whole genome shotgun (WGS) entry which is preliminary data.</text>
</comment>
<keyword evidence="3" id="KW-0418">Kinase</keyword>
<keyword evidence="3" id="KW-0238">DNA-binding</keyword>
<sequence>MRDYRTGAGRQIRVTSVLGKGGEGTVFHVDGDTGIAAKVYTDGKHLERREKISTMVASELHKRSTLVAFPMETLLGDRGEFVGFTMRKVGGVKPVHELYAPGSRKIEFPKVDFRFLARTATNVARAIGSVHQTGCVIGDINHSGILVSDQATVTLIDADSFQVRSSTMVYRCRVGVGEYTPPELQGAVLDKVDREPSHDGFGLAVIAFQLLFMGRHPFAGRYGGQGDMPIEKAIREGRFAYSIQRKAETRMDPPPFAPTLGDLTPDLASMFEVAFQSNPSLYRSRPSATDWIGALSRFEAELIPCRANPAHHHPKNAPGCPWCRLENGMGVTLFTASGSSTAAPSLGNFDLTAAIAAIDRVLGPGNSPDPAQVIPMPSGMAKSRTAKEVQQRRNIRRLGGVLVAGLSIALIAGGLPFAFVGLFVAAYLFFGGGGEIQQLQATKARTESDWTAARREWDLETGPMQFEQKKSLLRTFAGEHRELPALEKSRLDDLDRRRREIQLQRFLEGHLIARAKISGIGGGRKEILSSYGIEDAFDVTYQKVRAVPSFGDATTRKLVDWRESIERKFVFNPSAGTDPAAIRQVRDGIARRRAEIEQALARGPIELEQLRSHALTARSRPTQKLIEAFRAMKQAEIDLN</sequence>
<feature type="transmembrane region" description="Helical" evidence="1">
    <location>
        <begin position="401"/>
        <end position="430"/>
    </location>
</feature>
<reference evidence="3 4" key="1">
    <citation type="submission" date="2019-03" db="EMBL/GenBank/DDBJ databases">
        <title>Genomic Encyclopedia of Type Strains, Phase IV (KMG-IV): sequencing the most valuable type-strain genomes for metagenomic binning, comparative biology and taxonomic classification.</title>
        <authorList>
            <person name="Goeker M."/>
        </authorList>
    </citation>
    <scope>NUCLEOTIDE SEQUENCE [LARGE SCALE GENOMIC DNA]</scope>
    <source>
        <strain evidence="3 4">DSM 102969</strain>
    </source>
</reference>
<keyword evidence="1" id="KW-1133">Transmembrane helix</keyword>
<dbReference type="GO" id="GO:0004672">
    <property type="term" value="F:protein kinase activity"/>
    <property type="evidence" value="ECO:0007669"/>
    <property type="project" value="InterPro"/>
</dbReference>
<evidence type="ECO:0000313" key="4">
    <source>
        <dbReference type="Proteomes" id="UP000294547"/>
    </source>
</evidence>
<protein>
    <submittedName>
        <fullName evidence="3">DNA-binding helix-hairpin-helix protein with protein kinase domain</fullName>
    </submittedName>
</protein>
<dbReference type="InterPro" id="IPR011009">
    <property type="entry name" value="Kinase-like_dom_sf"/>
</dbReference>
<gene>
    <name evidence="3" type="ORF">EDD54_2543</name>
</gene>
<dbReference type="EMBL" id="SNXY01000008">
    <property type="protein sequence ID" value="TDP83942.1"/>
    <property type="molecule type" value="Genomic_DNA"/>
</dbReference>
<evidence type="ECO:0000259" key="2">
    <source>
        <dbReference type="PROSITE" id="PS50011"/>
    </source>
</evidence>
<organism evidence="3 4">
    <name type="scientific">Oharaeibacter diazotrophicus</name>
    <dbReference type="NCBI Taxonomy" id="1920512"/>
    <lineage>
        <taxon>Bacteria</taxon>
        <taxon>Pseudomonadati</taxon>
        <taxon>Pseudomonadota</taxon>
        <taxon>Alphaproteobacteria</taxon>
        <taxon>Hyphomicrobiales</taxon>
        <taxon>Pleomorphomonadaceae</taxon>
        <taxon>Oharaeibacter</taxon>
    </lineage>
</organism>